<evidence type="ECO:0000256" key="1">
    <source>
        <dbReference type="SAM" id="Coils"/>
    </source>
</evidence>
<feature type="coiled-coil region" evidence="1">
    <location>
        <begin position="14"/>
        <end position="78"/>
    </location>
</feature>
<dbReference type="Proteomes" id="UP000663879">
    <property type="component" value="Unassembled WGS sequence"/>
</dbReference>
<dbReference type="GO" id="GO:0003676">
    <property type="term" value="F:nucleic acid binding"/>
    <property type="evidence" value="ECO:0007669"/>
    <property type="project" value="InterPro"/>
</dbReference>
<evidence type="ECO:0000259" key="2">
    <source>
        <dbReference type="Pfam" id="PF03184"/>
    </source>
</evidence>
<dbReference type="EMBL" id="CAJNOC010003017">
    <property type="protein sequence ID" value="CAF0963075.1"/>
    <property type="molecule type" value="Genomic_DNA"/>
</dbReference>
<dbReference type="OrthoDB" id="6587871at2759"/>
<dbReference type="InterPro" id="IPR004875">
    <property type="entry name" value="DDE_SF_endonuclease_dom"/>
</dbReference>
<dbReference type="Pfam" id="PF03184">
    <property type="entry name" value="DDE_1"/>
    <property type="match status" value="1"/>
</dbReference>
<comment type="caution">
    <text evidence="3">The sequence shown here is derived from an EMBL/GenBank/DDBJ whole genome shotgun (WGS) entry which is preliminary data.</text>
</comment>
<gene>
    <name evidence="3" type="ORF">OXX778_LOCUS14554</name>
</gene>
<evidence type="ECO:0000313" key="3">
    <source>
        <dbReference type="EMBL" id="CAF0963075.1"/>
    </source>
</evidence>
<keyword evidence="1" id="KW-0175">Coiled coil</keyword>
<name>A0A814E4Y6_9BILA</name>
<reference evidence="3" key="1">
    <citation type="submission" date="2021-02" db="EMBL/GenBank/DDBJ databases">
        <authorList>
            <person name="Nowell W R."/>
        </authorList>
    </citation>
    <scope>NUCLEOTIDE SEQUENCE</scope>
    <source>
        <strain evidence="3">Ploen Becks lab</strain>
    </source>
</reference>
<proteinExistence type="predicted"/>
<sequence length="236" mass="28042">METDANRHRENIVNEDQETEIARLALENQRQRERRTNETNEEQLNRLARTKRKKTTIQTRSRRRIADAETEAERLERLGLVHIRARHARFNLPTYRVWYRRNRPVDPQDNQGAPDQVCPHCKAKYWRNEVNATGMYTKCCERNKFVIPRITQAHPTLVNYTIKDSVCKFGKQSKLRFTAFVCASMEGEKTKLVIIGKSEQHRNFREILKSNIQYFNNSTAWMTVEIFVKIVEDLYI</sequence>
<dbReference type="AlphaFoldDB" id="A0A814E4Y6"/>
<feature type="domain" description="DDE-1" evidence="2">
    <location>
        <begin position="175"/>
        <end position="229"/>
    </location>
</feature>
<organism evidence="3 4">
    <name type="scientific">Brachionus calyciflorus</name>
    <dbReference type="NCBI Taxonomy" id="104777"/>
    <lineage>
        <taxon>Eukaryota</taxon>
        <taxon>Metazoa</taxon>
        <taxon>Spiralia</taxon>
        <taxon>Gnathifera</taxon>
        <taxon>Rotifera</taxon>
        <taxon>Eurotatoria</taxon>
        <taxon>Monogononta</taxon>
        <taxon>Pseudotrocha</taxon>
        <taxon>Ploima</taxon>
        <taxon>Brachionidae</taxon>
        <taxon>Brachionus</taxon>
    </lineage>
</organism>
<evidence type="ECO:0000313" key="4">
    <source>
        <dbReference type="Proteomes" id="UP000663879"/>
    </source>
</evidence>
<accession>A0A814E4Y6</accession>
<keyword evidence="4" id="KW-1185">Reference proteome</keyword>
<protein>
    <recommendedName>
        <fullName evidence="2">DDE-1 domain-containing protein</fullName>
    </recommendedName>
</protein>